<evidence type="ECO:0000313" key="4">
    <source>
        <dbReference type="Proteomes" id="UP001253637"/>
    </source>
</evidence>
<name>A0A811BLN1_9VIRU</name>
<evidence type="ECO:0000256" key="1">
    <source>
        <dbReference type="SAM" id="Phobius"/>
    </source>
</evidence>
<proteinExistence type="predicted"/>
<keyword evidence="1" id="KW-0812">Transmembrane</keyword>
<reference evidence="3" key="1">
    <citation type="submission" date="2021-04" db="EMBL/GenBank/DDBJ databases">
        <title>Draft Genome Sequence of Pandoravirus japonicus, Isolated from the Sabaishi River of Niigata, Japan.</title>
        <authorList>
            <person name="Hosokawa N."/>
            <person name="Takahashi H."/>
            <person name="Aoki K."/>
            <person name="Takemura M."/>
        </authorList>
    </citation>
    <scope>NUCLEOTIDE SEQUENCE</scope>
</reference>
<keyword evidence="1" id="KW-0472">Membrane</keyword>
<dbReference type="EMBL" id="LC625835">
    <property type="protein sequence ID" value="BCU02764.1"/>
    <property type="molecule type" value="Genomic_DNA"/>
</dbReference>
<dbReference type="InterPro" id="IPR045419">
    <property type="entry name" value="DUF5900"/>
</dbReference>
<evidence type="ECO:0000259" key="2">
    <source>
        <dbReference type="Pfam" id="PF19253"/>
    </source>
</evidence>
<feature type="transmembrane region" description="Helical" evidence="1">
    <location>
        <begin position="33"/>
        <end position="54"/>
    </location>
</feature>
<feature type="domain" description="DUF5900" evidence="2">
    <location>
        <begin position="342"/>
        <end position="434"/>
    </location>
</feature>
<keyword evidence="1" id="KW-1133">Transmembrane helix</keyword>
<organism evidence="3 4">
    <name type="scientific">Pandoravirus japonicus</name>
    <dbReference type="NCBI Taxonomy" id="2823154"/>
    <lineage>
        <taxon>Viruses</taxon>
        <taxon>Pandoravirus</taxon>
    </lineage>
</organism>
<sequence>MDLLLLLGVAAVFALSVCWVFYPAPLSGMHGDAPYVALSVLALAVHVVHAFLAHRRRRRQSVYRDAKPCDGAPCQCDAVDRDSSDAAAAQAIGVVSSGDGMPLQHVPVPAPPIPARRLHPAVHPFGGDPVVDAVPRGALVICDPIAAQIDASGWQRFKWSVISRYGGPLSFALACEVHPDTLDQERWIEGGDKDGGNRDRPVVVGKVTDSQGAGITVSGQLVWHTGALRPHGYAIRRHPCGMVYEGRWNRGSWIDGYIYRPPTSKCDSVTRRVCPFSPDKVDFTVTWRAWDAEGRSRCHVRHPGPPSARRVAMSLAEWPYPNYSVYCGRWAPAGACATCICRFRNGDSYAEARDGDGPPTILYYYIDAVPRGQMIGNCEWTIVPAERGAVYAGSVFYPTDVKSSQFQAMADYVLSGRSSHAFSPAQHEAFARAIRAAAQAP</sequence>
<protein>
    <recommendedName>
        <fullName evidence="2">DUF5900 domain-containing protein</fullName>
    </recommendedName>
</protein>
<accession>A0A811BLN1</accession>
<dbReference type="Pfam" id="PF19253">
    <property type="entry name" value="DUF5900"/>
    <property type="match status" value="1"/>
</dbReference>
<evidence type="ECO:0000313" key="3">
    <source>
        <dbReference type="EMBL" id="BCU02764.1"/>
    </source>
</evidence>
<dbReference type="Proteomes" id="UP001253637">
    <property type="component" value="Segment"/>
</dbReference>